<feature type="signal peptide" evidence="2">
    <location>
        <begin position="1"/>
        <end position="18"/>
    </location>
</feature>
<protein>
    <recommendedName>
        <fullName evidence="5">Extracellular membrane protein CFEM domain-containing protein</fullName>
    </recommendedName>
</protein>
<name>A0A9P5TNZ8_GYMJU</name>
<feature type="chain" id="PRO_5040220007" description="Extracellular membrane protein CFEM domain-containing protein" evidence="2">
    <location>
        <begin position="19"/>
        <end position="257"/>
    </location>
</feature>
<evidence type="ECO:0000313" key="4">
    <source>
        <dbReference type="Proteomes" id="UP000724874"/>
    </source>
</evidence>
<evidence type="ECO:0000313" key="3">
    <source>
        <dbReference type="EMBL" id="KAF8900866.1"/>
    </source>
</evidence>
<evidence type="ECO:0000256" key="1">
    <source>
        <dbReference type="SAM" id="MobiDB-lite"/>
    </source>
</evidence>
<dbReference type="EMBL" id="JADNYJ010000045">
    <property type="protein sequence ID" value="KAF8900866.1"/>
    <property type="molecule type" value="Genomic_DNA"/>
</dbReference>
<dbReference type="AlphaFoldDB" id="A0A9P5TNZ8"/>
<keyword evidence="4" id="KW-1185">Reference proteome</keyword>
<evidence type="ECO:0000256" key="2">
    <source>
        <dbReference type="SAM" id="SignalP"/>
    </source>
</evidence>
<gene>
    <name evidence="3" type="ORF">CPB84DRAFT_1009651</name>
</gene>
<dbReference type="Proteomes" id="UP000724874">
    <property type="component" value="Unassembled WGS sequence"/>
</dbReference>
<accession>A0A9P5TNZ8</accession>
<sequence>MHTDSIIIILSALLAAEARLQSRTHDQFIKRQTATGGTTATNPCTDTCTPFLTTAPSCGATVSCICKTTVQQDLQTCLNCLVETGSPADQLSSSITDFNGACSSSGLTVNLPTSAAGSASGAPASAPSPVPAGGVPSGAGGSGQVPPPDNGPTVTGDGAIGSGAGVPAAGGVPSTPAGTAPVPATPVATGSAGSTGLSPSTGTTGLNSNAGGSDSGLNSTSSSSPQGQQSTGERPATFSSYALNGVVALVSFGVYFM</sequence>
<feature type="compositionally biased region" description="Low complexity" evidence="1">
    <location>
        <begin position="115"/>
        <end position="134"/>
    </location>
</feature>
<keyword evidence="2" id="KW-0732">Signal</keyword>
<evidence type="ECO:0008006" key="5">
    <source>
        <dbReference type="Google" id="ProtNLM"/>
    </source>
</evidence>
<comment type="caution">
    <text evidence="3">The sequence shown here is derived from an EMBL/GenBank/DDBJ whole genome shotgun (WGS) entry which is preliminary data.</text>
</comment>
<organism evidence="3 4">
    <name type="scientific">Gymnopilus junonius</name>
    <name type="common">Spectacular rustgill mushroom</name>
    <name type="synonym">Gymnopilus spectabilis subsp. junonius</name>
    <dbReference type="NCBI Taxonomy" id="109634"/>
    <lineage>
        <taxon>Eukaryota</taxon>
        <taxon>Fungi</taxon>
        <taxon>Dikarya</taxon>
        <taxon>Basidiomycota</taxon>
        <taxon>Agaricomycotina</taxon>
        <taxon>Agaricomycetes</taxon>
        <taxon>Agaricomycetidae</taxon>
        <taxon>Agaricales</taxon>
        <taxon>Agaricineae</taxon>
        <taxon>Hymenogastraceae</taxon>
        <taxon>Gymnopilus</taxon>
    </lineage>
</organism>
<feature type="region of interest" description="Disordered" evidence="1">
    <location>
        <begin position="115"/>
        <end position="235"/>
    </location>
</feature>
<reference evidence="3" key="1">
    <citation type="submission" date="2020-11" db="EMBL/GenBank/DDBJ databases">
        <authorList>
            <consortium name="DOE Joint Genome Institute"/>
            <person name="Ahrendt S."/>
            <person name="Riley R."/>
            <person name="Andreopoulos W."/>
            <person name="LaButti K."/>
            <person name="Pangilinan J."/>
            <person name="Ruiz-duenas F.J."/>
            <person name="Barrasa J.M."/>
            <person name="Sanchez-Garcia M."/>
            <person name="Camarero S."/>
            <person name="Miyauchi S."/>
            <person name="Serrano A."/>
            <person name="Linde D."/>
            <person name="Babiker R."/>
            <person name="Drula E."/>
            <person name="Ayuso-Fernandez I."/>
            <person name="Pacheco R."/>
            <person name="Padilla G."/>
            <person name="Ferreira P."/>
            <person name="Barriuso J."/>
            <person name="Kellner H."/>
            <person name="Castanera R."/>
            <person name="Alfaro M."/>
            <person name="Ramirez L."/>
            <person name="Pisabarro A.G."/>
            <person name="Kuo A."/>
            <person name="Tritt A."/>
            <person name="Lipzen A."/>
            <person name="He G."/>
            <person name="Yan M."/>
            <person name="Ng V."/>
            <person name="Cullen D."/>
            <person name="Martin F."/>
            <person name="Rosso M.-N."/>
            <person name="Henrissat B."/>
            <person name="Hibbett D."/>
            <person name="Martinez A.T."/>
            <person name="Grigoriev I.V."/>
        </authorList>
    </citation>
    <scope>NUCLEOTIDE SEQUENCE</scope>
    <source>
        <strain evidence="3">AH 44721</strain>
    </source>
</reference>
<proteinExistence type="predicted"/>
<feature type="compositionally biased region" description="Low complexity" evidence="1">
    <location>
        <begin position="165"/>
        <end position="232"/>
    </location>
</feature>